<dbReference type="EMBL" id="AP026966">
    <property type="protein sequence ID" value="BDT60330.1"/>
    <property type="molecule type" value="Genomic_DNA"/>
</dbReference>
<proteinExistence type="predicted"/>
<dbReference type="PANTHER" id="PTHR30160">
    <property type="entry name" value="TETRAACYLDISACCHARIDE 4'-KINASE-RELATED"/>
    <property type="match status" value="1"/>
</dbReference>
<keyword evidence="1" id="KW-0328">Glycosyltransferase</keyword>
<evidence type="ECO:0000256" key="2">
    <source>
        <dbReference type="ARBA" id="ARBA00022679"/>
    </source>
</evidence>
<dbReference type="Gene3D" id="3.40.50.2000">
    <property type="entry name" value="Glycogen Phosphorylase B"/>
    <property type="match status" value="2"/>
</dbReference>
<accession>A0ABM8CAQ2</accession>
<dbReference type="PANTHER" id="PTHR30160:SF1">
    <property type="entry name" value="LIPOPOLYSACCHARIDE 1,2-N-ACETYLGLUCOSAMINETRANSFERASE-RELATED"/>
    <property type="match status" value="1"/>
</dbReference>
<evidence type="ECO:0000313" key="3">
    <source>
        <dbReference type="EMBL" id="BDT60330.1"/>
    </source>
</evidence>
<protein>
    <submittedName>
        <fullName evidence="3">Uncharacterized protein</fullName>
    </submittedName>
</protein>
<dbReference type="RefSeq" id="WP_281909398.1">
    <property type="nucleotide sequence ID" value="NZ_AP026966.1"/>
</dbReference>
<sequence>MRLAHHEAPVGVRTSRPWQAARRILCVRLDSLGDVLMCTPAIRGLRQSLPGCHLTLLSSPSGAAAVPYLPELDAAIGFRAPWMKHEEAASAAALQECAAQLAALRFDAAVTFTSYSQSPLPAALLCQLAGIPLRLASCRENPYQLLTHWVPERERERATRHEVQRQLDLVADVGCATSDTALSFAVPAEDAARVSTMLEEAAVDPAAPYLVLHAGASAASRRYPIRHWLVLIGMLRRRFSHNLILTGDGDDAETLRPLTDGWRSPARSLIGKLGLGELGALIRGARLLITGNTGPAHIAAAVGTPLVDLYALTNPQHTPWRVAHRLLFHDVSCRNCLRSTCPEGHHACLDLLAPRTVLEAAAELLAAAPHRPARTDDTALAFA</sequence>
<dbReference type="InterPro" id="IPR051199">
    <property type="entry name" value="LPS_LOS_Heptosyltrfase"/>
</dbReference>
<name>A0ABM8CAQ2_9BURK</name>
<dbReference type="CDD" id="cd03789">
    <property type="entry name" value="GT9_LPS_heptosyltransferase"/>
    <property type="match status" value="1"/>
</dbReference>
<organism evidence="3 4">
    <name type="scientific">Massilia varians</name>
    <dbReference type="NCBI Taxonomy" id="457921"/>
    <lineage>
        <taxon>Bacteria</taxon>
        <taxon>Pseudomonadati</taxon>
        <taxon>Pseudomonadota</taxon>
        <taxon>Betaproteobacteria</taxon>
        <taxon>Burkholderiales</taxon>
        <taxon>Oxalobacteraceae</taxon>
        <taxon>Telluria group</taxon>
        <taxon>Massilia</taxon>
    </lineage>
</organism>
<dbReference type="InterPro" id="IPR002201">
    <property type="entry name" value="Glyco_trans_9"/>
</dbReference>
<evidence type="ECO:0000256" key="1">
    <source>
        <dbReference type="ARBA" id="ARBA00022676"/>
    </source>
</evidence>
<keyword evidence="4" id="KW-1185">Reference proteome</keyword>
<evidence type="ECO:0000313" key="4">
    <source>
        <dbReference type="Proteomes" id="UP001163336"/>
    </source>
</evidence>
<keyword evidence="2" id="KW-0808">Transferase</keyword>
<dbReference type="Proteomes" id="UP001163336">
    <property type="component" value="Chromosome"/>
</dbReference>
<gene>
    <name evidence="3" type="ORF">MasN3_38240</name>
</gene>
<reference evidence="3" key="1">
    <citation type="submission" date="2022-11" db="EMBL/GenBank/DDBJ databases">
        <title>Isolation and characterization of PLA-degrading bacterium Massilia sp. from Antarctic soil.</title>
        <authorList>
            <person name="Sato K."/>
            <person name="Gomez-Fuentes C."/>
            <person name="Ahmad S.A."/>
            <person name="Zulkharnain A."/>
        </authorList>
    </citation>
    <scope>NUCLEOTIDE SEQUENCE</scope>
    <source>
        <strain evidence="3">N-3</strain>
    </source>
</reference>
<dbReference type="SUPFAM" id="SSF53756">
    <property type="entry name" value="UDP-Glycosyltransferase/glycogen phosphorylase"/>
    <property type="match status" value="1"/>
</dbReference>
<dbReference type="Pfam" id="PF01075">
    <property type="entry name" value="Glyco_transf_9"/>
    <property type="match status" value="1"/>
</dbReference>